<evidence type="ECO:0000256" key="1">
    <source>
        <dbReference type="SAM" id="MobiDB-lite"/>
    </source>
</evidence>
<comment type="caution">
    <text evidence="3">The sequence shown here is derived from an EMBL/GenBank/DDBJ whole genome shotgun (WGS) entry which is preliminary data.</text>
</comment>
<gene>
    <name evidence="2" type="ORF">ABXS05_14285</name>
    <name evidence="3" type="ORF">ACETRX_18145</name>
</gene>
<feature type="compositionally biased region" description="Acidic residues" evidence="1">
    <location>
        <begin position="48"/>
        <end position="58"/>
    </location>
</feature>
<dbReference type="EMBL" id="JBFNQD010000004">
    <property type="protein sequence ID" value="MEW9306715.1"/>
    <property type="molecule type" value="Genomic_DNA"/>
</dbReference>
<accession>A0ABV6ZH81</accession>
<dbReference type="RefSeq" id="WP_311941363.1">
    <property type="nucleotide sequence ID" value="NZ_JAVSCS010000031.1"/>
</dbReference>
<dbReference type="Proteomes" id="UP001595190">
    <property type="component" value="Unassembled WGS sequence"/>
</dbReference>
<keyword evidence="4" id="KW-1185">Reference proteome</keyword>
<reference evidence="2 4" key="1">
    <citation type="submission" date="2024-07" db="EMBL/GenBank/DDBJ databases">
        <title>Description of Labrys sedimenti sp. nov., isolated from a diclofenac-degrading enrichment culture.</title>
        <authorList>
            <person name="Tancsics A."/>
            <person name="Csepanyi A."/>
        </authorList>
    </citation>
    <scope>NUCLEOTIDE SEQUENCE [LARGE SCALE GENOMIC DNA]</scope>
    <source>
        <strain evidence="2 4">LMG 23578</strain>
    </source>
</reference>
<organism evidence="3 5">
    <name type="scientific">Labrys neptuniae</name>
    <dbReference type="NCBI Taxonomy" id="376174"/>
    <lineage>
        <taxon>Bacteria</taxon>
        <taxon>Pseudomonadati</taxon>
        <taxon>Pseudomonadota</taxon>
        <taxon>Alphaproteobacteria</taxon>
        <taxon>Hyphomicrobiales</taxon>
        <taxon>Xanthobacteraceae</taxon>
        <taxon>Labrys</taxon>
    </lineage>
</organism>
<dbReference type="Proteomes" id="UP001555786">
    <property type="component" value="Unassembled WGS sequence"/>
</dbReference>
<proteinExistence type="predicted"/>
<evidence type="ECO:0000313" key="3">
    <source>
        <dbReference type="EMBL" id="MFC2251559.1"/>
    </source>
</evidence>
<protein>
    <submittedName>
        <fullName evidence="3">Uncharacterized protein</fullName>
    </submittedName>
</protein>
<evidence type="ECO:0000313" key="5">
    <source>
        <dbReference type="Proteomes" id="UP001595190"/>
    </source>
</evidence>
<feature type="region of interest" description="Disordered" evidence="1">
    <location>
        <begin position="34"/>
        <end position="75"/>
    </location>
</feature>
<name>A0ABV6ZH81_9HYPH</name>
<dbReference type="EMBL" id="JBHGPK010000007">
    <property type="protein sequence ID" value="MFC2251559.1"/>
    <property type="molecule type" value="Genomic_DNA"/>
</dbReference>
<reference evidence="3 5" key="2">
    <citation type="submission" date="2024-09" db="EMBL/GenBank/DDBJ databases">
        <title>Description of Labrys sedimenti sp. nov., isolated from a diclofenac-degrading enrichment culture, and genome-based reclassification of Labrys portucalensis as a later heterotypic synonym of Labrys neptuniae.</title>
        <authorList>
            <person name="Tancsics A."/>
            <person name="Csepanyi A."/>
        </authorList>
    </citation>
    <scope>NUCLEOTIDE SEQUENCE [LARGE SCALE GENOMIC DNA]</scope>
    <source>
        <strain evidence="3 5">LMG 23412</strain>
    </source>
</reference>
<sequence length="75" mass="8260">MRRLGFLASLAGLVAIAKLLDENHRLRQEVGALKAAGRRRDMAAQPEDPWDAVDEASDESFPASDPPAFTARRRT</sequence>
<evidence type="ECO:0000313" key="4">
    <source>
        <dbReference type="Proteomes" id="UP001555786"/>
    </source>
</evidence>
<evidence type="ECO:0000313" key="2">
    <source>
        <dbReference type="EMBL" id="MEW9306715.1"/>
    </source>
</evidence>